<dbReference type="AlphaFoldDB" id="A0A418W8K9"/>
<organism evidence="6 7">
    <name type="scientific">Oleomonas cavernae</name>
    <dbReference type="NCBI Taxonomy" id="2320859"/>
    <lineage>
        <taxon>Bacteria</taxon>
        <taxon>Pseudomonadati</taxon>
        <taxon>Pseudomonadota</taxon>
        <taxon>Alphaproteobacteria</taxon>
        <taxon>Acetobacterales</taxon>
        <taxon>Acetobacteraceae</taxon>
        <taxon>Oleomonas</taxon>
    </lineage>
</organism>
<name>A0A418W8K9_9PROT</name>
<dbReference type="Pfam" id="PF13085">
    <property type="entry name" value="Fer2_3"/>
    <property type="match status" value="1"/>
</dbReference>
<dbReference type="OrthoDB" id="9804391at2"/>
<keyword evidence="7" id="KW-1185">Reference proteome</keyword>
<evidence type="ECO:0000256" key="3">
    <source>
        <dbReference type="ARBA" id="ARBA00012792"/>
    </source>
</evidence>
<dbReference type="EMBL" id="QYUK01000011">
    <property type="protein sequence ID" value="RJF86345.1"/>
    <property type="molecule type" value="Genomic_DNA"/>
</dbReference>
<dbReference type="SUPFAM" id="SSF54292">
    <property type="entry name" value="2Fe-2S ferredoxin-like"/>
    <property type="match status" value="1"/>
</dbReference>
<dbReference type="Gene3D" id="3.10.20.30">
    <property type="match status" value="1"/>
</dbReference>
<dbReference type="GO" id="GO:0008177">
    <property type="term" value="F:succinate dehydrogenase (quinone) activity"/>
    <property type="evidence" value="ECO:0007669"/>
    <property type="project" value="UniProtKB-EC"/>
</dbReference>
<evidence type="ECO:0000313" key="6">
    <source>
        <dbReference type="EMBL" id="RJF86345.1"/>
    </source>
</evidence>
<gene>
    <name evidence="6" type="ORF">D3874_04320</name>
</gene>
<comment type="cofactor">
    <cofactor evidence="1">
        <name>[3Fe-4S] cluster</name>
        <dbReference type="ChEBI" id="CHEBI:21137"/>
    </cofactor>
</comment>
<proteinExistence type="inferred from homology"/>
<dbReference type="GO" id="GO:0009055">
    <property type="term" value="F:electron transfer activity"/>
    <property type="evidence" value="ECO:0007669"/>
    <property type="project" value="InterPro"/>
</dbReference>
<accession>A0A418W8K9</accession>
<feature type="domain" description="Succinate dehydogenase/fumarate reductase N-terminal" evidence="5">
    <location>
        <begin position="35"/>
        <end position="105"/>
    </location>
</feature>
<evidence type="ECO:0000259" key="5">
    <source>
        <dbReference type="Pfam" id="PF13085"/>
    </source>
</evidence>
<comment type="similarity">
    <text evidence="2">Belongs to the succinate dehydrogenase/fumarate reductase iron-sulfur protein family.</text>
</comment>
<evidence type="ECO:0000256" key="1">
    <source>
        <dbReference type="ARBA" id="ARBA00001927"/>
    </source>
</evidence>
<evidence type="ECO:0000313" key="7">
    <source>
        <dbReference type="Proteomes" id="UP000284605"/>
    </source>
</evidence>
<evidence type="ECO:0000256" key="4">
    <source>
        <dbReference type="ARBA" id="ARBA00034078"/>
    </source>
</evidence>
<dbReference type="InterPro" id="IPR036010">
    <property type="entry name" value="2Fe-2S_ferredoxin-like_sf"/>
</dbReference>
<comment type="cofactor">
    <cofactor evidence="4">
        <name>[2Fe-2S] cluster</name>
        <dbReference type="ChEBI" id="CHEBI:190135"/>
    </cofactor>
</comment>
<dbReference type="GO" id="GO:0051536">
    <property type="term" value="F:iron-sulfur cluster binding"/>
    <property type="evidence" value="ECO:0007669"/>
    <property type="project" value="InterPro"/>
</dbReference>
<reference evidence="6 7" key="1">
    <citation type="submission" date="2018-09" db="EMBL/GenBank/DDBJ databases">
        <authorList>
            <person name="Zhu H."/>
        </authorList>
    </citation>
    <scope>NUCLEOTIDE SEQUENCE [LARGE SCALE GENOMIC DNA]</scope>
    <source>
        <strain evidence="6 7">K1W22B-8</strain>
    </source>
</reference>
<dbReference type="EC" id="1.3.5.1" evidence="3"/>
<protein>
    <recommendedName>
        <fullName evidence="3">succinate dehydrogenase</fullName>
        <ecNumber evidence="3">1.3.5.1</ecNumber>
    </recommendedName>
</protein>
<dbReference type="InterPro" id="IPR025192">
    <property type="entry name" value="Succ_DH/fum_Rdtase_N"/>
</dbReference>
<comment type="caution">
    <text evidence="6">The sequence shown here is derived from an EMBL/GenBank/DDBJ whole genome shotgun (WGS) entry which is preliminary data.</text>
</comment>
<dbReference type="Proteomes" id="UP000284605">
    <property type="component" value="Unassembled WGS sequence"/>
</dbReference>
<sequence>MHLRLHRPDRPGELVSFDLPPPAQAGIAAEDWAGISVSAALQYLQRAVDPALGYALSCRRGLCNICAMKIDGEVVTACTTPMHDGILVEPARDSLALRDTVVELSLVRRARVLSPAEQADPKEPHHAR</sequence>
<dbReference type="InterPro" id="IPR012675">
    <property type="entry name" value="Beta-grasp_dom_sf"/>
</dbReference>
<evidence type="ECO:0000256" key="2">
    <source>
        <dbReference type="ARBA" id="ARBA00009433"/>
    </source>
</evidence>